<dbReference type="GO" id="GO:0043531">
    <property type="term" value="F:ADP binding"/>
    <property type="evidence" value="ECO:0007669"/>
    <property type="project" value="InterPro"/>
</dbReference>
<dbReference type="Gene3D" id="3.80.10.10">
    <property type="entry name" value="Ribonuclease Inhibitor"/>
    <property type="match status" value="2"/>
</dbReference>
<reference evidence="8" key="1">
    <citation type="submission" date="2020-05" db="EMBL/GenBank/DDBJ databases">
        <title>WGS assembly of Corymbia citriodora subspecies variegata.</title>
        <authorList>
            <person name="Barry K."/>
            <person name="Hundley H."/>
            <person name="Shu S."/>
            <person name="Jenkins J."/>
            <person name="Grimwood J."/>
            <person name="Baten A."/>
        </authorList>
    </citation>
    <scope>NUCLEOTIDE SEQUENCE</scope>
    <source>
        <strain evidence="8">CV2-018</strain>
    </source>
</reference>
<dbReference type="Pfam" id="PF23286">
    <property type="entry name" value="LRR_13"/>
    <property type="match status" value="1"/>
</dbReference>
<evidence type="ECO:0000256" key="2">
    <source>
        <dbReference type="ARBA" id="ARBA00022737"/>
    </source>
</evidence>
<sequence length="950" mass="108795">MLNLKSDDGVLVLGLWGQGGIGKTTLAKALYNDIYGLFDGSCYLANVREASKDYKGLVSLQEKLLSDILLLQHPLHNIDRGINLIQDRLCYKKVLLILDDVNHLDQLNALAGETKWFGNGSRIIITTQDKRLLTCYEIKQVHMHEIKPMDRNQAYELLSKHASPTHQKLKIKTKLVNGVLDYANGLPLALEVLGSFLRCRSEDEWESTLDKISAAPNKDINNVLKISYEGLEENEKKIFLHIACFFKKWEIEHVKKILDSCDLKATIGLKILIERSLIRIERNLLQMHDLTQLMGMDFVNQENSDPGRRSRLWMYDDVLHVLSHDMGDCVVEAIMLKPLEPTEIYIDSNAFTKMRRLRLLILQNVNNSFQGPIFFPNELRWLEWGGCTYQSLEFSSGEKKLVGLDLSNCSITMVPNQLKGFQQLKYIKLSYCNSLDSGPDLSCAPNLEELYIFDCKNLLGIHESVANHDKLRVLSLSRCNEFSVFPMLQSKNLQRLLIEECSKLERFPDIPRKLEGLKVLHISASAVKQIPTSIENLCSLKSMNLSHCKNLTSLPSNIYNLQNIESLAIVHCSNFIEFPKYEELIGPPMKFKLSNLRDLTLSSCNLSEVGFLDGLSCFPFLRSLRLDGNNITSLPTSICKRDHLSSLYLHDCPQLQEIPELPPSIDYLDAQECSYPQLNGHLTSIDRWVRRALIQGRSCTCWLSHWQGRDEMPKWFQPFKDGSISFMTSKNLYDKFLGLVFYFSGFYNTSMCPEVFIQAYFNGERRGSYFKEHWIPIGIGMLYYCHPSELWDAVDFGQIDGSYAQLKIGIGDWWFQSGFRIICKPLEEDLKIEIQDHQLIDLAFLYEVGHDSIDPKAETSHMQNDSLIGIDLPKNLQGSSHTKEGSSIEINPNLQDCQRSTEEHSQRGSKRKREFTPPQDKRIKRMVASNWTNGDETEMGLTQQLESLRL</sequence>
<dbReference type="InterPro" id="IPR042197">
    <property type="entry name" value="Apaf_helical"/>
</dbReference>
<feature type="compositionally biased region" description="Polar residues" evidence="4">
    <location>
        <begin position="929"/>
        <end position="950"/>
    </location>
</feature>
<dbReference type="Pfam" id="PF23282">
    <property type="entry name" value="WHD_ROQ1"/>
    <property type="match status" value="1"/>
</dbReference>
<dbReference type="PROSITE" id="PS51450">
    <property type="entry name" value="LRR"/>
    <property type="match status" value="1"/>
</dbReference>
<gene>
    <name evidence="8" type="ORF">BT93_L0289</name>
</gene>
<keyword evidence="1" id="KW-0433">Leucine-rich repeat</keyword>
<dbReference type="InterPro" id="IPR044974">
    <property type="entry name" value="Disease_R_plants"/>
</dbReference>
<dbReference type="InterPro" id="IPR001611">
    <property type="entry name" value="Leu-rich_rpt"/>
</dbReference>
<evidence type="ECO:0000256" key="3">
    <source>
        <dbReference type="ARBA" id="ARBA00022821"/>
    </source>
</evidence>
<dbReference type="Gramene" id="rna-gnl|WGS:JABURB|Cocit.L0289.1">
    <property type="protein sequence ID" value="cds-KAF7849787.1"/>
    <property type="gene ID" value="gene-BT93_L0289"/>
</dbReference>
<dbReference type="InterPro" id="IPR036390">
    <property type="entry name" value="WH_DNA-bd_sf"/>
</dbReference>
<dbReference type="InterPro" id="IPR032675">
    <property type="entry name" value="LRR_dom_sf"/>
</dbReference>
<evidence type="ECO:0000259" key="7">
    <source>
        <dbReference type="Pfam" id="PF23286"/>
    </source>
</evidence>
<evidence type="ECO:0000259" key="5">
    <source>
        <dbReference type="Pfam" id="PF00931"/>
    </source>
</evidence>
<dbReference type="GO" id="GO:0006952">
    <property type="term" value="P:defense response"/>
    <property type="evidence" value="ECO:0007669"/>
    <property type="project" value="InterPro"/>
</dbReference>
<evidence type="ECO:0000256" key="1">
    <source>
        <dbReference type="ARBA" id="ARBA00022614"/>
    </source>
</evidence>
<dbReference type="AlphaFoldDB" id="A0A8T0CQ60"/>
<keyword evidence="3" id="KW-0611">Plant defense</keyword>
<dbReference type="OrthoDB" id="1357022at2759"/>
<dbReference type="InterPro" id="IPR058192">
    <property type="entry name" value="WHD_ROQ1-like"/>
</dbReference>
<feature type="region of interest" description="Disordered" evidence="4">
    <location>
        <begin position="873"/>
        <end position="950"/>
    </location>
</feature>
<keyword evidence="2" id="KW-0677">Repeat</keyword>
<protein>
    <submittedName>
        <fullName evidence="8">Uncharacterized protein</fullName>
    </submittedName>
</protein>
<feature type="domain" description="NB-ARC" evidence="5">
    <location>
        <begin position="6"/>
        <end position="165"/>
    </location>
</feature>
<accession>A0A8T0CQ60</accession>
<feature type="domain" description="Disease resistance protein Roq1-like winged-helix" evidence="6">
    <location>
        <begin position="232"/>
        <end position="300"/>
    </location>
</feature>
<dbReference type="PRINTS" id="PR00364">
    <property type="entry name" value="DISEASERSIST"/>
</dbReference>
<dbReference type="Proteomes" id="UP000806378">
    <property type="component" value="Unassembled WGS sequence"/>
</dbReference>
<dbReference type="PANTHER" id="PTHR11017">
    <property type="entry name" value="LEUCINE-RICH REPEAT-CONTAINING PROTEIN"/>
    <property type="match status" value="1"/>
</dbReference>
<name>A0A8T0CQ60_CORYI</name>
<dbReference type="Pfam" id="PF00931">
    <property type="entry name" value="NB-ARC"/>
    <property type="match status" value="1"/>
</dbReference>
<dbReference type="InterPro" id="IPR027417">
    <property type="entry name" value="P-loop_NTPase"/>
</dbReference>
<evidence type="ECO:0000256" key="4">
    <source>
        <dbReference type="SAM" id="MobiDB-lite"/>
    </source>
</evidence>
<proteinExistence type="predicted"/>
<evidence type="ECO:0000259" key="6">
    <source>
        <dbReference type="Pfam" id="PF23282"/>
    </source>
</evidence>
<dbReference type="SUPFAM" id="SSF52540">
    <property type="entry name" value="P-loop containing nucleoside triphosphate hydrolases"/>
    <property type="match status" value="1"/>
</dbReference>
<comment type="caution">
    <text evidence="8">The sequence shown here is derived from an EMBL/GenBank/DDBJ whole genome shotgun (WGS) entry which is preliminary data.</text>
</comment>
<dbReference type="SUPFAM" id="SSF46785">
    <property type="entry name" value="Winged helix' DNA-binding domain"/>
    <property type="match status" value="1"/>
</dbReference>
<dbReference type="SUPFAM" id="SSF52058">
    <property type="entry name" value="L domain-like"/>
    <property type="match status" value="1"/>
</dbReference>
<dbReference type="Gene3D" id="3.40.50.300">
    <property type="entry name" value="P-loop containing nucleotide triphosphate hydrolases"/>
    <property type="match status" value="1"/>
</dbReference>
<dbReference type="Gene3D" id="1.10.8.430">
    <property type="entry name" value="Helical domain of apoptotic protease-activating factors"/>
    <property type="match status" value="1"/>
</dbReference>
<dbReference type="InterPro" id="IPR003591">
    <property type="entry name" value="Leu-rich_rpt_typical-subtyp"/>
</dbReference>
<dbReference type="SMART" id="SM00369">
    <property type="entry name" value="LRR_TYP"/>
    <property type="match status" value="3"/>
</dbReference>
<dbReference type="InterPro" id="IPR058546">
    <property type="entry name" value="RPS4B/Roq1-like_LRR"/>
</dbReference>
<dbReference type="PANTHER" id="PTHR11017:SF292">
    <property type="entry name" value="AAA+ ATPASE DOMAIN-CONTAINING PROTEIN"/>
    <property type="match status" value="1"/>
</dbReference>
<evidence type="ECO:0000313" key="8">
    <source>
        <dbReference type="EMBL" id="KAF7849787.1"/>
    </source>
</evidence>
<feature type="compositionally biased region" description="Polar residues" evidence="4">
    <location>
        <begin position="888"/>
        <end position="898"/>
    </location>
</feature>
<dbReference type="EMBL" id="MU089703">
    <property type="protein sequence ID" value="KAF7849787.1"/>
    <property type="molecule type" value="Genomic_DNA"/>
</dbReference>
<keyword evidence="9" id="KW-1185">Reference proteome</keyword>
<organism evidence="8 9">
    <name type="scientific">Corymbia citriodora subsp. variegata</name>
    <dbReference type="NCBI Taxonomy" id="360336"/>
    <lineage>
        <taxon>Eukaryota</taxon>
        <taxon>Viridiplantae</taxon>
        <taxon>Streptophyta</taxon>
        <taxon>Embryophyta</taxon>
        <taxon>Tracheophyta</taxon>
        <taxon>Spermatophyta</taxon>
        <taxon>Magnoliopsida</taxon>
        <taxon>eudicotyledons</taxon>
        <taxon>Gunneridae</taxon>
        <taxon>Pentapetalae</taxon>
        <taxon>rosids</taxon>
        <taxon>malvids</taxon>
        <taxon>Myrtales</taxon>
        <taxon>Myrtaceae</taxon>
        <taxon>Myrtoideae</taxon>
        <taxon>Eucalypteae</taxon>
        <taxon>Corymbia</taxon>
    </lineage>
</organism>
<evidence type="ECO:0000313" key="9">
    <source>
        <dbReference type="Proteomes" id="UP000806378"/>
    </source>
</evidence>
<feature type="domain" description="Disease resistance protein RPS4B/Roq1-like leucine-rich repeats" evidence="7">
    <location>
        <begin position="494"/>
        <end position="661"/>
    </location>
</feature>
<dbReference type="InterPro" id="IPR002182">
    <property type="entry name" value="NB-ARC"/>
</dbReference>